<sequence length="29" mass="3053">DPTGSLVGFESVLSPDHLLIPAKNFTAII</sequence>
<proteinExistence type="predicted"/>
<dbReference type="AlphaFoldDB" id="X0W5K5"/>
<reference evidence="1" key="1">
    <citation type="journal article" date="2014" name="Front. Microbiol.">
        <title>High frequency of phylogenetically diverse reductive dehalogenase-homologous genes in deep subseafloor sedimentary metagenomes.</title>
        <authorList>
            <person name="Kawai M."/>
            <person name="Futagami T."/>
            <person name="Toyoda A."/>
            <person name="Takaki Y."/>
            <person name="Nishi S."/>
            <person name="Hori S."/>
            <person name="Arai W."/>
            <person name="Tsubouchi T."/>
            <person name="Morono Y."/>
            <person name="Uchiyama I."/>
            <person name="Ito T."/>
            <person name="Fujiyama A."/>
            <person name="Inagaki F."/>
            <person name="Takami H."/>
        </authorList>
    </citation>
    <scope>NUCLEOTIDE SEQUENCE</scope>
    <source>
        <strain evidence="1">Expedition CK06-06</strain>
    </source>
</reference>
<dbReference type="EMBL" id="BARS01037439">
    <property type="protein sequence ID" value="GAG26169.1"/>
    <property type="molecule type" value="Genomic_DNA"/>
</dbReference>
<gene>
    <name evidence="1" type="ORF">S01H1_57409</name>
</gene>
<feature type="non-terminal residue" evidence="1">
    <location>
        <position position="1"/>
    </location>
</feature>
<organism evidence="1">
    <name type="scientific">marine sediment metagenome</name>
    <dbReference type="NCBI Taxonomy" id="412755"/>
    <lineage>
        <taxon>unclassified sequences</taxon>
        <taxon>metagenomes</taxon>
        <taxon>ecological metagenomes</taxon>
    </lineage>
</organism>
<name>X0W5K5_9ZZZZ</name>
<evidence type="ECO:0000313" key="1">
    <source>
        <dbReference type="EMBL" id="GAG26169.1"/>
    </source>
</evidence>
<protein>
    <submittedName>
        <fullName evidence="1">Uncharacterized protein</fullName>
    </submittedName>
</protein>
<accession>X0W5K5</accession>
<comment type="caution">
    <text evidence="1">The sequence shown here is derived from an EMBL/GenBank/DDBJ whole genome shotgun (WGS) entry which is preliminary data.</text>
</comment>